<feature type="chain" id="PRO_5002210622" description="Outer membrane protein beta-barrel domain-containing protein" evidence="1">
    <location>
        <begin position="28"/>
        <end position="202"/>
    </location>
</feature>
<dbReference type="RefSeq" id="WP_041885859.1">
    <property type="nucleotide sequence ID" value="NZ_CP157278.1"/>
</dbReference>
<evidence type="ECO:0000259" key="2">
    <source>
        <dbReference type="Pfam" id="PF13568"/>
    </source>
</evidence>
<sequence length="202" mass="22176">MRTQFNKRSLFLIPAIALLLITNTAKSQNAIPFHIGLKGGANFTDLSLNYADLTNKYAAGYSAGAFTRIDISKLYVQGELLYTHKSSKVESAKLGTEKTSWNSIEVPVTIGYKILKSAHLNVRVFGGGVYSYILNDKARILQEVKESFKKFDKSNIGYVAGVGVDLGKITLDLSAQGALTRMSSDFKSRPLTFQATVGFMIF</sequence>
<proteinExistence type="predicted"/>
<organism evidence="3 4">
    <name type="scientific">Pedobacter lusitanus</name>
    <dbReference type="NCBI Taxonomy" id="1503925"/>
    <lineage>
        <taxon>Bacteria</taxon>
        <taxon>Pseudomonadati</taxon>
        <taxon>Bacteroidota</taxon>
        <taxon>Sphingobacteriia</taxon>
        <taxon>Sphingobacteriales</taxon>
        <taxon>Sphingobacteriaceae</taxon>
        <taxon>Pedobacter</taxon>
    </lineage>
</organism>
<gene>
    <name evidence="3" type="ORF">TH53_22505</name>
</gene>
<dbReference type="Pfam" id="PF13568">
    <property type="entry name" value="OMP_b-brl_2"/>
    <property type="match status" value="1"/>
</dbReference>
<name>A0A0D0GKX8_9SPHI</name>
<protein>
    <recommendedName>
        <fullName evidence="2">Outer membrane protein beta-barrel domain-containing protein</fullName>
    </recommendedName>
</protein>
<evidence type="ECO:0000313" key="4">
    <source>
        <dbReference type="Proteomes" id="UP000032049"/>
    </source>
</evidence>
<dbReference type="EMBL" id="JXRA01000114">
    <property type="protein sequence ID" value="KIO75111.1"/>
    <property type="molecule type" value="Genomic_DNA"/>
</dbReference>
<reference evidence="3 4" key="1">
    <citation type="submission" date="2015-01" db="EMBL/GenBank/DDBJ databases">
        <title>Draft genome sequence of Pedobacter sp. NL19 isolated from sludge of an effluent treatment pond in an abandoned uranium mine.</title>
        <authorList>
            <person name="Santos T."/>
            <person name="Caetano T."/>
            <person name="Covas C."/>
            <person name="Cruz A."/>
            <person name="Mendo S."/>
        </authorList>
    </citation>
    <scope>NUCLEOTIDE SEQUENCE [LARGE SCALE GENOMIC DNA]</scope>
    <source>
        <strain evidence="3 4">NL19</strain>
    </source>
</reference>
<comment type="caution">
    <text evidence="3">The sequence shown here is derived from an EMBL/GenBank/DDBJ whole genome shotgun (WGS) entry which is preliminary data.</text>
</comment>
<dbReference type="STRING" id="1503925.TH53_22505"/>
<accession>A0A0D0GKX8</accession>
<keyword evidence="4" id="KW-1185">Reference proteome</keyword>
<dbReference type="InterPro" id="IPR025665">
    <property type="entry name" value="Beta-barrel_OMP_2"/>
</dbReference>
<dbReference type="AlphaFoldDB" id="A0A0D0GKX8"/>
<dbReference type="OrthoDB" id="753334at2"/>
<keyword evidence="1" id="KW-0732">Signal</keyword>
<dbReference type="InterPro" id="IPR011250">
    <property type="entry name" value="OMP/PagP_B-barrel"/>
</dbReference>
<evidence type="ECO:0000256" key="1">
    <source>
        <dbReference type="SAM" id="SignalP"/>
    </source>
</evidence>
<evidence type="ECO:0000313" key="3">
    <source>
        <dbReference type="EMBL" id="KIO75111.1"/>
    </source>
</evidence>
<feature type="domain" description="Outer membrane protein beta-barrel" evidence="2">
    <location>
        <begin position="28"/>
        <end position="179"/>
    </location>
</feature>
<dbReference type="Proteomes" id="UP000032049">
    <property type="component" value="Unassembled WGS sequence"/>
</dbReference>
<dbReference type="SUPFAM" id="SSF56925">
    <property type="entry name" value="OMPA-like"/>
    <property type="match status" value="1"/>
</dbReference>
<feature type="signal peptide" evidence="1">
    <location>
        <begin position="1"/>
        <end position="27"/>
    </location>
</feature>